<evidence type="ECO:0000256" key="6">
    <source>
        <dbReference type="ARBA" id="ARBA00023002"/>
    </source>
</evidence>
<feature type="transmembrane region" description="Helical" evidence="13">
    <location>
        <begin position="242"/>
        <end position="261"/>
    </location>
</feature>
<evidence type="ECO:0000256" key="10">
    <source>
        <dbReference type="ARBA" id="ARBA00023157"/>
    </source>
</evidence>
<dbReference type="InterPro" id="IPR050450">
    <property type="entry name" value="COX15/CtaA_HemeA_synthase"/>
</dbReference>
<evidence type="ECO:0000256" key="12">
    <source>
        <dbReference type="SAM" id="MobiDB-lite"/>
    </source>
</evidence>
<evidence type="ECO:0000256" key="7">
    <source>
        <dbReference type="ARBA" id="ARBA00023004"/>
    </source>
</evidence>
<name>A0ABV7YJS4_9ACTN</name>
<evidence type="ECO:0000313" key="14">
    <source>
        <dbReference type="EMBL" id="MFC3765232.1"/>
    </source>
</evidence>
<evidence type="ECO:0000256" key="9">
    <source>
        <dbReference type="ARBA" id="ARBA00023136"/>
    </source>
</evidence>
<feature type="transmembrane region" description="Helical" evidence="13">
    <location>
        <begin position="167"/>
        <end position="188"/>
    </location>
</feature>
<sequence>MRFELPQATFGQVRRLAIATLVANVGIVVTGGAVRLTGSGLGCPTWPRCTTNSFVPHGELGIHAAIEFGNRMLTFVLIIVAALTWLAVMRSPVRVRGARLIATAVLLGIPMQGVVGGITVLTNLNPWVVSLHFLLSMVLVGLSVLLIDRVRGRSATGPPLPRPVRVLAYMIFAVAAAVIYLGTVVTGSGPHAGDVYAPRNGLDPAVMAQAHADLVFLLIGLTVGMIVVLLATRAGARARRAAWTLLGVELAQGVVGIVQYVTDLPIVLVGLHMLGAAVLLATVVWLVVAVSPRRDPDVVGVGGRLGEPEQLPGPSQERVPL</sequence>
<organism evidence="14 15">
    <name type="scientific">Tenggerimyces flavus</name>
    <dbReference type="NCBI Taxonomy" id="1708749"/>
    <lineage>
        <taxon>Bacteria</taxon>
        <taxon>Bacillati</taxon>
        <taxon>Actinomycetota</taxon>
        <taxon>Actinomycetes</taxon>
        <taxon>Propionibacteriales</taxon>
        <taxon>Nocardioidaceae</taxon>
        <taxon>Tenggerimyces</taxon>
    </lineage>
</organism>
<feature type="region of interest" description="Disordered" evidence="12">
    <location>
        <begin position="301"/>
        <end position="321"/>
    </location>
</feature>
<comment type="subcellular location">
    <subcellularLocation>
        <location evidence="1">Membrane</location>
        <topology evidence="1">Multi-pass membrane protein</topology>
    </subcellularLocation>
</comment>
<comment type="caution">
    <text evidence="14">The sequence shown here is derived from an EMBL/GenBank/DDBJ whole genome shotgun (WGS) entry which is preliminary data.</text>
</comment>
<keyword evidence="2" id="KW-1003">Cell membrane</keyword>
<keyword evidence="9 13" id="KW-0472">Membrane</keyword>
<reference evidence="15" key="1">
    <citation type="journal article" date="2019" name="Int. J. Syst. Evol. Microbiol.">
        <title>The Global Catalogue of Microorganisms (GCM) 10K type strain sequencing project: providing services to taxonomists for standard genome sequencing and annotation.</title>
        <authorList>
            <consortium name="The Broad Institute Genomics Platform"/>
            <consortium name="The Broad Institute Genome Sequencing Center for Infectious Disease"/>
            <person name="Wu L."/>
            <person name="Ma J."/>
        </authorList>
    </citation>
    <scope>NUCLEOTIDE SEQUENCE [LARGE SCALE GENOMIC DNA]</scope>
    <source>
        <strain evidence="15">CGMCC 4.7241</strain>
    </source>
</reference>
<keyword evidence="5 13" id="KW-1133">Transmembrane helix</keyword>
<keyword evidence="10" id="KW-1015">Disulfide bond</keyword>
<dbReference type="InterPro" id="IPR003780">
    <property type="entry name" value="COX15/CtaA_fam"/>
</dbReference>
<dbReference type="RefSeq" id="WP_307782460.1">
    <property type="nucleotide sequence ID" value="NZ_JAFBCM010000001.1"/>
</dbReference>
<evidence type="ECO:0000256" key="8">
    <source>
        <dbReference type="ARBA" id="ARBA00023133"/>
    </source>
</evidence>
<protein>
    <submittedName>
        <fullName evidence="14">Heme A synthase</fullName>
    </submittedName>
</protein>
<evidence type="ECO:0000256" key="5">
    <source>
        <dbReference type="ARBA" id="ARBA00022989"/>
    </source>
</evidence>
<feature type="transmembrane region" description="Helical" evidence="13">
    <location>
        <begin position="127"/>
        <end position="147"/>
    </location>
</feature>
<keyword evidence="15" id="KW-1185">Reference proteome</keyword>
<dbReference type="PANTHER" id="PTHR35457">
    <property type="entry name" value="HEME A SYNTHASE"/>
    <property type="match status" value="1"/>
</dbReference>
<comment type="pathway">
    <text evidence="11">Porphyrin-containing compound metabolism.</text>
</comment>
<feature type="transmembrane region" description="Helical" evidence="13">
    <location>
        <begin position="267"/>
        <end position="288"/>
    </location>
</feature>
<keyword evidence="3 13" id="KW-0812">Transmembrane</keyword>
<accession>A0ABV7YJS4</accession>
<evidence type="ECO:0000256" key="2">
    <source>
        <dbReference type="ARBA" id="ARBA00022475"/>
    </source>
</evidence>
<evidence type="ECO:0000256" key="3">
    <source>
        <dbReference type="ARBA" id="ARBA00022692"/>
    </source>
</evidence>
<keyword evidence="6" id="KW-0560">Oxidoreductase</keyword>
<dbReference type="EMBL" id="JBHRZH010000036">
    <property type="protein sequence ID" value="MFC3765232.1"/>
    <property type="molecule type" value="Genomic_DNA"/>
</dbReference>
<keyword evidence="7" id="KW-0408">Iron</keyword>
<keyword evidence="8" id="KW-0350">Heme biosynthesis</keyword>
<evidence type="ECO:0000256" key="11">
    <source>
        <dbReference type="ARBA" id="ARBA00023444"/>
    </source>
</evidence>
<dbReference type="Pfam" id="PF02628">
    <property type="entry name" value="COX15-CtaA"/>
    <property type="match status" value="2"/>
</dbReference>
<gene>
    <name evidence="14" type="ORF">ACFOUW_30660</name>
</gene>
<evidence type="ECO:0000256" key="4">
    <source>
        <dbReference type="ARBA" id="ARBA00022723"/>
    </source>
</evidence>
<dbReference type="Proteomes" id="UP001595699">
    <property type="component" value="Unassembled WGS sequence"/>
</dbReference>
<feature type="transmembrane region" description="Helical" evidence="13">
    <location>
        <begin position="16"/>
        <end position="36"/>
    </location>
</feature>
<evidence type="ECO:0000256" key="1">
    <source>
        <dbReference type="ARBA" id="ARBA00004141"/>
    </source>
</evidence>
<proteinExistence type="predicted"/>
<feature type="transmembrane region" description="Helical" evidence="13">
    <location>
        <begin position="68"/>
        <end position="88"/>
    </location>
</feature>
<dbReference type="PANTHER" id="PTHR35457:SF1">
    <property type="entry name" value="HEME A SYNTHASE"/>
    <property type="match status" value="1"/>
</dbReference>
<keyword evidence="4" id="KW-0479">Metal-binding</keyword>
<evidence type="ECO:0000256" key="13">
    <source>
        <dbReference type="SAM" id="Phobius"/>
    </source>
</evidence>
<evidence type="ECO:0000313" key="15">
    <source>
        <dbReference type="Proteomes" id="UP001595699"/>
    </source>
</evidence>
<feature type="transmembrane region" description="Helical" evidence="13">
    <location>
        <begin position="208"/>
        <end position="230"/>
    </location>
</feature>
<feature type="transmembrane region" description="Helical" evidence="13">
    <location>
        <begin position="100"/>
        <end position="121"/>
    </location>
</feature>